<accession>A0A1E2ULT0</accession>
<keyword evidence="1" id="KW-0812">Transmembrane</keyword>
<dbReference type="NCBIfam" id="NF041023">
    <property type="entry name" value="PP0621_fam"/>
    <property type="match status" value="1"/>
</dbReference>
<dbReference type="AlphaFoldDB" id="A0A1E2ULT0"/>
<dbReference type="OrthoDB" id="9814432at2"/>
<evidence type="ECO:0000256" key="1">
    <source>
        <dbReference type="SAM" id="Phobius"/>
    </source>
</evidence>
<protein>
    <recommendedName>
        <fullName evidence="4">Preprotein translocase subunit YajC</fullName>
    </recommendedName>
</protein>
<evidence type="ECO:0000313" key="2">
    <source>
        <dbReference type="EMBL" id="ODB95505.1"/>
    </source>
</evidence>
<keyword evidence="3" id="KW-1185">Reference proteome</keyword>
<keyword evidence="1" id="KW-1133">Transmembrane helix</keyword>
<dbReference type="STRING" id="1818881.A3196_01300"/>
<comment type="caution">
    <text evidence="2">The sequence shown here is derived from an EMBL/GenBank/DDBJ whole genome shotgun (WGS) entry which is preliminary data.</text>
</comment>
<sequence>MGLKTILFGLAIWGIYLIIRHLVRQRSIEQNASREVKSVESVECAHCGLHLPKSEAVEKKGVYYCSNEHLTAAESKKPTDHE</sequence>
<evidence type="ECO:0008006" key="4">
    <source>
        <dbReference type="Google" id="ProtNLM"/>
    </source>
</evidence>
<evidence type="ECO:0000313" key="3">
    <source>
        <dbReference type="Proteomes" id="UP000094849"/>
    </source>
</evidence>
<keyword evidence="1" id="KW-0472">Membrane</keyword>
<proteinExistence type="predicted"/>
<feature type="transmembrane region" description="Helical" evidence="1">
    <location>
        <begin position="6"/>
        <end position="23"/>
    </location>
</feature>
<organism evidence="2 3">
    <name type="scientific">Candidatus Thiodiazotropha endoloripes</name>
    <dbReference type="NCBI Taxonomy" id="1818881"/>
    <lineage>
        <taxon>Bacteria</taxon>
        <taxon>Pseudomonadati</taxon>
        <taxon>Pseudomonadota</taxon>
        <taxon>Gammaproteobacteria</taxon>
        <taxon>Chromatiales</taxon>
        <taxon>Sedimenticolaceae</taxon>
        <taxon>Candidatus Thiodiazotropha</taxon>
    </lineage>
</organism>
<dbReference type="InterPro" id="IPR049708">
    <property type="entry name" value="PP0621-like"/>
</dbReference>
<dbReference type="EMBL" id="LVJZ01000003">
    <property type="protein sequence ID" value="ODB95505.1"/>
    <property type="molecule type" value="Genomic_DNA"/>
</dbReference>
<reference evidence="2 3" key="1">
    <citation type="submission" date="2016-03" db="EMBL/GenBank/DDBJ databases">
        <title>Chemosynthetic sulphur-oxidizing symbionts of marine invertebrate animals are capable of nitrogen fixation.</title>
        <authorList>
            <person name="Petersen J.M."/>
            <person name="Kemper A."/>
            <person name="Gruber-Vodicka H."/>
            <person name="Cardini U."/>
            <person name="Geest Mvander."/>
            <person name="Kleiner M."/>
            <person name="Bulgheresi S."/>
            <person name="Fussmann M."/>
            <person name="Herbold C."/>
            <person name="Seah B.K.B."/>
            <person name="Antony C.Paul."/>
            <person name="Liu D."/>
            <person name="Belitz A."/>
            <person name="Weber M."/>
        </authorList>
    </citation>
    <scope>NUCLEOTIDE SEQUENCE [LARGE SCALE GENOMIC DNA]</scope>
    <source>
        <strain evidence="2">G_D</strain>
    </source>
</reference>
<dbReference type="RefSeq" id="WP_069003761.1">
    <property type="nucleotide sequence ID" value="NZ_LVJX01000004.1"/>
</dbReference>
<name>A0A1E2ULT0_9GAMM</name>
<dbReference type="Proteomes" id="UP000094849">
    <property type="component" value="Unassembled WGS sequence"/>
</dbReference>
<gene>
    <name evidence="2" type="ORF">A3196_01300</name>
</gene>